<sequence>MGIKPIVSQFLKQKKLPYNEDTYSSRLWLFLQRYEELMVHAPPITELGRTGGKTLTPGGVYVGVPEVTPDLVIAMQEFIKRIICQRQADPGMSSDALEKCPVM</sequence>
<evidence type="ECO:0000313" key="1">
    <source>
        <dbReference type="EMBL" id="KAG0115152.1"/>
    </source>
</evidence>
<reference evidence="2" key="3">
    <citation type="submission" date="2022-01" db="EMBL/GenBank/DDBJ databases">
        <authorList>
            <person name="Rubenstein D.R."/>
        </authorList>
    </citation>
    <scope>NUCLEOTIDE SEQUENCE</scope>
    <source>
        <strain evidence="2">SS15</strain>
        <tissue evidence="2">Liver</tissue>
    </source>
</reference>
<reference evidence="1" key="1">
    <citation type="submission" date="2020-10" db="EMBL/GenBank/DDBJ databases">
        <title>Feather gene expression reveals the developmental basis of iridescence in African starlings.</title>
        <authorList>
            <person name="Rubenstein D.R."/>
        </authorList>
    </citation>
    <scope>NUCLEOTIDE SEQUENCE</scope>
    <source>
        <strain evidence="1">SS15</strain>
        <tissue evidence="1">Liver</tissue>
    </source>
</reference>
<dbReference type="OrthoDB" id="8734935at2759"/>
<dbReference type="AlphaFoldDB" id="A0A835NGP7"/>
<name>A0A835NGP7_9PASS</name>
<dbReference type="Proteomes" id="UP000618051">
    <property type="component" value="Unassembled WGS sequence"/>
</dbReference>
<comment type="caution">
    <text evidence="1">The sequence shown here is derived from an EMBL/GenBank/DDBJ whole genome shotgun (WGS) entry which is preliminary data.</text>
</comment>
<reference evidence="2 3" key="2">
    <citation type="journal article" date="2021" name="J. Hered.">
        <title>Feather Gene Expression Elucidates the Developmental Basis of Plumage Iridescence in African Starlings.</title>
        <authorList>
            <person name="Rubenstein D.R."/>
            <person name="Corvelo A."/>
            <person name="MacManes M.D."/>
            <person name="Maia R."/>
            <person name="Narzisi G."/>
            <person name="Rousaki A."/>
            <person name="Vandenabeele P."/>
            <person name="Shawkey M.D."/>
            <person name="Solomon J."/>
        </authorList>
    </citation>
    <scope>NUCLEOTIDE SEQUENCE [LARGE SCALE GENOMIC DNA]</scope>
    <source>
        <strain evidence="2">SS15</strain>
    </source>
</reference>
<dbReference type="EMBL" id="JADDUC010000239">
    <property type="protein sequence ID" value="KAG0115152.1"/>
    <property type="molecule type" value="Genomic_DNA"/>
</dbReference>
<gene>
    <name evidence="2" type="ORF">IHE44_0006842</name>
    <name evidence="1" type="ORF">IHE44_006713</name>
</gene>
<evidence type="ECO:0000313" key="2">
    <source>
        <dbReference type="EMBL" id="KAI1232382.1"/>
    </source>
</evidence>
<evidence type="ECO:0000313" key="3">
    <source>
        <dbReference type="Proteomes" id="UP000618051"/>
    </source>
</evidence>
<accession>A0A835NGP7</accession>
<keyword evidence="3" id="KW-1185">Reference proteome</keyword>
<proteinExistence type="predicted"/>
<protein>
    <submittedName>
        <fullName evidence="1">Uncharacterized protein</fullName>
    </submittedName>
</protein>
<organism evidence="1">
    <name type="scientific">Lamprotornis superbus</name>
    <dbReference type="NCBI Taxonomy" id="245042"/>
    <lineage>
        <taxon>Eukaryota</taxon>
        <taxon>Metazoa</taxon>
        <taxon>Chordata</taxon>
        <taxon>Craniata</taxon>
        <taxon>Vertebrata</taxon>
        <taxon>Euteleostomi</taxon>
        <taxon>Archelosauria</taxon>
        <taxon>Archosauria</taxon>
        <taxon>Dinosauria</taxon>
        <taxon>Saurischia</taxon>
        <taxon>Theropoda</taxon>
        <taxon>Coelurosauria</taxon>
        <taxon>Aves</taxon>
        <taxon>Neognathae</taxon>
        <taxon>Neoaves</taxon>
        <taxon>Telluraves</taxon>
        <taxon>Australaves</taxon>
        <taxon>Passeriformes</taxon>
        <taxon>Sturnidae</taxon>
        <taxon>Lamprotornis</taxon>
    </lineage>
</organism>
<dbReference type="EMBL" id="JADDUC020000022">
    <property type="protein sequence ID" value="KAI1232382.1"/>
    <property type="molecule type" value="Genomic_DNA"/>
</dbReference>